<dbReference type="Pfam" id="PF01080">
    <property type="entry name" value="Presenilin"/>
    <property type="match status" value="1"/>
</dbReference>
<dbReference type="GO" id="GO:0000139">
    <property type="term" value="C:Golgi membrane"/>
    <property type="evidence" value="ECO:0007669"/>
    <property type="project" value="UniProtKB-SubCell"/>
</dbReference>
<feature type="compositionally biased region" description="Basic and acidic residues" evidence="16">
    <location>
        <begin position="575"/>
        <end position="596"/>
    </location>
</feature>
<comment type="similarity">
    <text evidence="1 15">Belongs to the peptidase A22A family.</text>
</comment>
<dbReference type="PROSITE" id="PS01360">
    <property type="entry name" value="ZF_MYND_1"/>
    <property type="match status" value="1"/>
</dbReference>
<dbReference type="EC" id="3.4.23.-" evidence="15"/>
<sequence>MSSPAARGVTTPSGQTSPFPSSSTQPSDGTIVNTQALSSRAGTDSRTSIRGQQDTPIVTAATAGGGDNGQGDDDSGEDQPCQACGVFPARFQCSACQSVRYCSQECQASDWKIHYRECAEIVAAQKEEQTESQQGAGRPRSDANGARETGVPGDRYSNDMEMTSRAAANPSRSGVAGEPLGGEGDNIRATANRPRRRPREPRRRPRLTPEQRAAYEEAERIADMKFYMLQIYKIIKPVVVCICLSIIWVKISMAGSDYRPTQSSYTVYKESASSSASQNFLGSLANAGIIIGQIVIVTIIIVILFKRGHIKVLIGFFMVVVAMLLGFMGYILILNLIQVLRIPLDYLTMAFALWNFSVTGLISVFWKGPMWMQQMYLTIMSSLMAFSLTGLAEWTTWMLLALLVVWDLIAVLCPFGPLKILVESSRNQNQEVPALLYTVNAVWFMASPPDAILNRETLNSKESSESEDLTLNNDGSPRTNFHGGHSRATGRDGGASISSSRNSGLDASFSAHGGMSRTSSTMALVPGPNGETGDRDTIELRERARSGDSGSSPRSRGEGSPLAGRVANSASGRQEPNRDPRRDSRETDEEEHRETSGDDDDDDDGGGLKLGLGDFVFYSVLVARAAMFDWVTTMCCMVAVLTGMNATIFLLAIYQKALPALPISICFGMLFYFATRFALVPFLAVLGRGQVFI</sequence>
<comment type="caution">
    <text evidence="18">The sequence shown here is derived from an EMBL/GenBank/DDBJ whole genome shotgun (WGS) entry which is preliminary data.</text>
</comment>
<evidence type="ECO:0000313" key="19">
    <source>
        <dbReference type="Proteomes" id="UP000723463"/>
    </source>
</evidence>
<feature type="compositionally biased region" description="Polar residues" evidence="16">
    <location>
        <begin position="469"/>
        <end position="479"/>
    </location>
</feature>
<evidence type="ECO:0000256" key="7">
    <source>
        <dbReference type="ARBA" id="ARBA00022833"/>
    </source>
</evidence>
<evidence type="ECO:0000256" key="8">
    <source>
        <dbReference type="ARBA" id="ARBA00022976"/>
    </source>
</evidence>
<dbReference type="GO" id="GO:0044351">
    <property type="term" value="P:macropinocytosis"/>
    <property type="evidence" value="ECO:0007669"/>
    <property type="project" value="UniProtKB-ARBA"/>
</dbReference>
<feature type="compositionally biased region" description="Basic and acidic residues" evidence="16">
    <location>
        <begin position="532"/>
        <end position="546"/>
    </location>
</feature>
<feature type="transmembrane region" description="Helical" evidence="15">
    <location>
        <begin position="284"/>
        <end position="305"/>
    </location>
</feature>
<dbReference type="SMART" id="SM00730">
    <property type="entry name" value="PSN"/>
    <property type="match status" value="1"/>
</dbReference>
<feature type="transmembrane region" description="Helical" evidence="15">
    <location>
        <begin position="630"/>
        <end position="654"/>
    </location>
</feature>
<comment type="function">
    <text evidence="15">Probable subunit of the gamma-secretase complex, an endoprotease complex that catalyzes the intramembrane cleavage of integral membrane proteins such as Notch receptors.</text>
</comment>
<keyword evidence="10 15" id="KW-0333">Golgi apparatus</keyword>
<evidence type="ECO:0000256" key="4">
    <source>
        <dbReference type="ARBA" id="ARBA00022771"/>
    </source>
</evidence>
<dbReference type="InterPro" id="IPR042524">
    <property type="entry name" value="Presenilin_C"/>
</dbReference>
<comment type="subunit">
    <text evidence="13">Homodimer. Component of the gamma-secretase complex, a complex composed of a presenilin homodimer, nicastrin, aph1 and pen2.</text>
</comment>
<dbReference type="PANTHER" id="PTHR10202:SF13">
    <property type="entry name" value="PRESENILIN HOMOLOG"/>
    <property type="match status" value="1"/>
</dbReference>
<dbReference type="Proteomes" id="UP000723463">
    <property type="component" value="Unassembled WGS sequence"/>
</dbReference>
<dbReference type="Gene3D" id="1.10.472.100">
    <property type="entry name" value="Presenilin"/>
    <property type="match status" value="1"/>
</dbReference>
<feature type="compositionally biased region" description="Polar residues" evidence="16">
    <location>
        <begin position="28"/>
        <end position="56"/>
    </location>
</feature>
<organism evidence="18 19">
    <name type="scientific">Mortierella hygrophila</name>
    <dbReference type="NCBI Taxonomy" id="979708"/>
    <lineage>
        <taxon>Eukaryota</taxon>
        <taxon>Fungi</taxon>
        <taxon>Fungi incertae sedis</taxon>
        <taxon>Mucoromycota</taxon>
        <taxon>Mortierellomycotina</taxon>
        <taxon>Mortierellomycetes</taxon>
        <taxon>Mortierellales</taxon>
        <taxon>Mortierellaceae</taxon>
        <taxon>Mortierella</taxon>
    </lineage>
</organism>
<feature type="transmembrane region" description="Helical" evidence="15">
    <location>
        <begin position="346"/>
        <end position="366"/>
    </location>
</feature>
<gene>
    <name evidence="18" type="primary">PSEN1</name>
    <name evidence="18" type="ORF">EC957_001330</name>
</gene>
<feature type="transmembrane region" description="Helical" evidence="15">
    <location>
        <begin position="660"/>
        <end position="686"/>
    </location>
</feature>
<dbReference type="InterPro" id="IPR001108">
    <property type="entry name" value="Peptidase_A22A"/>
</dbReference>
<evidence type="ECO:0000313" key="18">
    <source>
        <dbReference type="EMBL" id="KAF9543046.1"/>
    </source>
</evidence>
<comment type="subcellular location">
    <subcellularLocation>
        <location evidence="15">Endoplasmic reticulum membrane</location>
        <topology evidence="15">Multi-pass membrane protein</topology>
    </subcellularLocation>
    <subcellularLocation>
        <location evidence="15">Golgi apparatus membrane</location>
        <topology evidence="15">Multi-pass membrane protein</topology>
    </subcellularLocation>
</comment>
<feature type="domain" description="MYND-type" evidence="17">
    <location>
        <begin position="81"/>
        <end position="118"/>
    </location>
</feature>
<dbReference type="GO" id="GO:0008270">
    <property type="term" value="F:zinc ion binding"/>
    <property type="evidence" value="ECO:0007669"/>
    <property type="project" value="UniProtKB-KW"/>
</dbReference>
<keyword evidence="5 15" id="KW-0378">Hydrolase</keyword>
<dbReference type="InterPro" id="IPR006639">
    <property type="entry name" value="Preselin/SPP"/>
</dbReference>
<accession>A0A9P6K1Y1</accession>
<evidence type="ECO:0000256" key="10">
    <source>
        <dbReference type="ARBA" id="ARBA00023034"/>
    </source>
</evidence>
<keyword evidence="8 15" id="KW-0914">Notch signaling pathway</keyword>
<feature type="compositionally biased region" description="Low complexity" evidence="16">
    <location>
        <begin position="10"/>
        <end position="27"/>
    </location>
</feature>
<keyword evidence="4 14" id="KW-0863">Zinc-finger</keyword>
<dbReference type="FunFam" id="1.10.472.100:FF:000003">
    <property type="entry name" value="Presenilin"/>
    <property type="match status" value="1"/>
</dbReference>
<feature type="region of interest" description="Disordered" evidence="16">
    <location>
        <begin position="459"/>
        <end position="605"/>
    </location>
</feature>
<proteinExistence type="inferred from homology"/>
<dbReference type="SUPFAM" id="SSF144232">
    <property type="entry name" value="HIT/MYND zinc finger-like"/>
    <property type="match status" value="1"/>
</dbReference>
<feature type="region of interest" description="Disordered" evidence="16">
    <location>
        <begin position="1"/>
        <end position="80"/>
    </location>
</feature>
<evidence type="ECO:0000256" key="3">
    <source>
        <dbReference type="ARBA" id="ARBA00022723"/>
    </source>
</evidence>
<comment type="domain">
    <text evidence="15">The PAL motif is required for normal active site conformation.</text>
</comment>
<dbReference type="Pfam" id="PF01753">
    <property type="entry name" value="zf-MYND"/>
    <property type="match status" value="1"/>
</dbReference>
<feature type="transmembrane region" description="Helical" evidence="15">
    <location>
        <begin position="312"/>
        <end position="334"/>
    </location>
</feature>
<evidence type="ECO:0000256" key="2">
    <source>
        <dbReference type="ARBA" id="ARBA00022692"/>
    </source>
</evidence>
<keyword evidence="7" id="KW-0862">Zinc</keyword>
<evidence type="ECO:0000256" key="12">
    <source>
        <dbReference type="ARBA" id="ARBA00053367"/>
    </source>
</evidence>
<feature type="compositionally biased region" description="Polar residues" evidence="16">
    <location>
        <begin position="496"/>
        <end position="505"/>
    </location>
</feature>
<dbReference type="GO" id="GO:0006509">
    <property type="term" value="P:membrane protein ectodomain proteolysis"/>
    <property type="evidence" value="ECO:0007669"/>
    <property type="project" value="TreeGrafter"/>
</dbReference>
<dbReference type="Gene3D" id="6.10.140.2220">
    <property type="match status" value="1"/>
</dbReference>
<feature type="transmembrane region" description="Helical" evidence="15">
    <location>
        <begin position="234"/>
        <end position="251"/>
    </location>
</feature>
<evidence type="ECO:0000256" key="1">
    <source>
        <dbReference type="ARBA" id="ARBA00008604"/>
    </source>
</evidence>
<keyword evidence="9 15" id="KW-1133">Transmembrane helix</keyword>
<dbReference type="GO" id="GO:0005789">
    <property type="term" value="C:endoplasmic reticulum membrane"/>
    <property type="evidence" value="ECO:0007669"/>
    <property type="project" value="UniProtKB-SubCell"/>
</dbReference>
<keyword evidence="2 15" id="KW-0812">Transmembrane</keyword>
<dbReference type="GO" id="GO:0070765">
    <property type="term" value="C:gamma-secretase complex"/>
    <property type="evidence" value="ECO:0007669"/>
    <property type="project" value="UniProtKB-ARBA"/>
</dbReference>
<evidence type="ECO:0000256" key="6">
    <source>
        <dbReference type="ARBA" id="ARBA00022824"/>
    </source>
</evidence>
<feature type="compositionally biased region" description="Low complexity" evidence="16">
    <location>
        <begin position="547"/>
        <end position="560"/>
    </location>
</feature>
<evidence type="ECO:0000256" key="16">
    <source>
        <dbReference type="SAM" id="MobiDB-lite"/>
    </source>
</evidence>
<dbReference type="InterPro" id="IPR002893">
    <property type="entry name" value="Znf_MYND"/>
</dbReference>
<keyword evidence="19" id="KW-1185">Reference proteome</keyword>
<dbReference type="EMBL" id="JAAAXW010000123">
    <property type="protein sequence ID" value="KAF9543046.1"/>
    <property type="molecule type" value="Genomic_DNA"/>
</dbReference>
<protein>
    <recommendedName>
        <fullName evidence="15">Presenilin</fullName>
        <ecNumber evidence="15">3.4.23.-</ecNumber>
    </recommendedName>
</protein>
<comment type="function">
    <text evidence="12">Probable catalytic subunit of the gamma-secretase complex, an endoprotease complex that catalyzes the intramembrane cleavage of integral membrane proteins such as Notch receptors. Requires the other members of the gamma-secretase complex to have a protease activity.</text>
</comment>
<keyword evidence="15" id="KW-0645">Protease</keyword>
<dbReference type="GO" id="GO:0016485">
    <property type="term" value="P:protein processing"/>
    <property type="evidence" value="ECO:0007669"/>
    <property type="project" value="InterPro"/>
</dbReference>
<feature type="transmembrane region" description="Helical" evidence="15">
    <location>
        <begin position="398"/>
        <end position="418"/>
    </location>
</feature>
<evidence type="ECO:0000256" key="13">
    <source>
        <dbReference type="ARBA" id="ARBA00066080"/>
    </source>
</evidence>
<dbReference type="PROSITE" id="PS50865">
    <property type="entry name" value="ZF_MYND_2"/>
    <property type="match status" value="1"/>
</dbReference>
<reference evidence="18" key="1">
    <citation type="journal article" date="2020" name="Fungal Divers.">
        <title>Resolving the Mortierellaceae phylogeny through synthesis of multi-gene phylogenetics and phylogenomics.</title>
        <authorList>
            <person name="Vandepol N."/>
            <person name="Liber J."/>
            <person name="Desiro A."/>
            <person name="Na H."/>
            <person name="Kennedy M."/>
            <person name="Barry K."/>
            <person name="Grigoriev I.V."/>
            <person name="Miller A.N."/>
            <person name="O'Donnell K."/>
            <person name="Stajich J.E."/>
            <person name="Bonito G."/>
        </authorList>
    </citation>
    <scope>NUCLEOTIDE SEQUENCE</scope>
    <source>
        <strain evidence="18">NRRL 2591</strain>
    </source>
</reference>
<evidence type="ECO:0000256" key="14">
    <source>
        <dbReference type="PROSITE-ProRule" id="PRU00134"/>
    </source>
</evidence>
<evidence type="ECO:0000256" key="5">
    <source>
        <dbReference type="ARBA" id="ARBA00022801"/>
    </source>
</evidence>
<name>A0A9P6K1Y1_9FUNG</name>
<dbReference type="AlphaFoldDB" id="A0A9P6K1Y1"/>
<keyword evidence="3" id="KW-0479">Metal-binding</keyword>
<evidence type="ECO:0000256" key="15">
    <source>
        <dbReference type="RuleBase" id="RU361148"/>
    </source>
</evidence>
<keyword evidence="6 15" id="KW-0256">Endoplasmic reticulum</keyword>
<dbReference type="GO" id="GO:0042500">
    <property type="term" value="F:aspartic endopeptidase activity, intramembrane cleaving"/>
    <property type="evidence" value="ECO:0007669"/>
    <property type="project" value="InterPro"/>
</dbReference>
<evidence type="ECO:0000256" key="11">
    <source>
        <dbReference type="ARBA" id="ARBA00023136"/>
    </source>
</evidence>
<dbReference type="PANTHER" id="PTHR10202">
    <property type="entry name" value="PRESENILIN"/>
    <property type="match status" value="1"/>
</dbReference>
<dbReference type="PRINTS" id="PR01072">
    <property type="entry name" value="PRESENILIN"/>
</dbReference>
<feature type="compositionally biased region" description="Basic residues" evidence="16">
    <location>
        <begin position="193"/>
        <end position="206"/>
    </location>
</feature>
<keyword evidence="11 15" id="KW-0472">Membrane</keyword>
<evidence type="ECO:0000259" key="17">
    <source>
        <dbReference type="PROSITE" id="PS50865"/>
    </source>
</evidence>
<evidence type="ECO:0000256" key="9">
    <source>
        <dbReference type="ARBA" id="ARBA00022989"/>
    </source>
</evidence>
<feature type="region of interest" description="Disordered" evidence="16">
    <location>
        <begin position="126"/>
        <end position="211"/>
    </location>
</feature>